<gene>
    <name evidence="1" type="ORF">ACKQTC_06560</name>
</gene>
<accession>A0ABW9GZI0</accession>
<dbReference type="Proteomes" id="UP001631949">
    <property type="component" value="Unassembled WGS sequence"/>
</dbReference>
<proteinExistence type="predicted"/>
<dbReference type="RefSeq" id="WP_408977637.1">
    <property type="nucleotide sequence ID" value="NZ_JBJUVG010000008.1"/>
</dbReference>
<name>A0ABW9GZI0_9FIRM</name>
<keyword evidence="2" id="KW-1185">Reference proteome</keyword>
<evidence type="ECO:0000313" key="2">
    <source>
        <dbReference type="Proteomes" id="UP001631949"/>
    </source>
</evidence>
<organism evidence="1 2">
    <name type="scientific">Peptococcus simiae</name>
    <dbReference type="NCBI Taxonomy" id="1643805"/>
    <lineage>
        <taxon>Bacteria</taxon>
        <taxon>Bacillati</taxon>
        <taxon>Bacillota</taxon>
        <taxon>Clostridia</taxon>
        <taxon>Eubacteriales</taxon>
        <taxon>Peptococcaceae</taxon>
        <taxon>Peptococcus</taxon>
    </lineage>
</organism>
<comment type="caution">
    <text evidence="1">The sequence shown here is derived from an EMBL/GenBank/DDBJ whole genome shotgun (WGS) entry which is preliminary data.</text>
</comment>
<dbReference type="EMBL" id="JBJUVG010000008">
    <property type="protein sequence ID" value="MFM9414024.1"/>
    <property type="molecule type" value="Genomic_DNA"/>
</dbReference>
<reference evidence="1 2" key="1">
    <citation type="journal article" date="2016" name="Int. J. Syst. Evol. Microbiol.">
        <title>Peptococcus simiae sp. nov., isolated from rhesus macaque faeces and emended description of the genus Peptococcus.</title>
        <authorList>
            <person name="Shkoporov A.N."/>
            <person name="Efimov B.A."/>
            <person name="Kondova I."/>
            <person name="Ouwerling B."/>
            <person name="Chaplin A.V."/>
            <person name="Shcherbakova V.A."/>
            <person name="Langermans J.A.M."/>
        </authorList>
    </citation>
    <scope>NUCLEOTIDE SEQUENCE [LARGE SCALE GENOMIC DNA]</scope>
    <source>
        <strain evidence="1 2">M108</strain>
    </source>
</reference>
<protein>
    <recommendedName>
        <fullName evidence="3">DUF4829 domain-containing protein</fullName>
    </recommendedName>
</protein>
<evidence type="ECO:0000313" key="1">
    <source>
        <dbReference type="EMBL" id="MFM9414024.1"/>
    </source>
</evidence>
<sequence>MKKALMIIASLCLLAGVVLVGLGVQAFVEAPKEPQLSPEDRQAIRASGEAFIKDHFSPIADLVTSAEDNTAPDAAALRDLVAYRLDKYEPAGALSFVDGKARALDDQSAQAQFLFDWTVGPEKKGTCSYQLLMVRHGDGWQVAKALAHDGLPSPGQADEGLADYPWSNYDRDVAALIEEEAP</sequence>
<evidence type="ECO:0008006" key="3">
    <source>
        <dbReference type="Google" id="ProtNLM"/>
    </source>
</evidence>